<keyword evidence="3" id="KW-1185">Reference proteome</keyword>
<dbReference type="InterPro" id="IPR001584">
    <property type="entry name" value="Integrase_cat-core"/>
</dbReference>
<evidence type="ECO:0000313" key="2">
    <source>
        <dbReference type="EMBL" id="KAI5342587.1"/>
    </source>
</evidence>
<proteinExistence type="predicted"/>
<dbReference type="GO" id="GO:0015074">
    <property type="term" value="P:DNA integration"/>
    <property type="evidence" value="ECO:0007669"/>
    <property type="project" value="InterPro"/>
</dbReference>
<name>A0AAD4WIA7_PRUDU</name>
<dbReference type="AlphaFoldDB" id="A0AAD4WIA7"/>
<reference evidence="2 3" key="1">
    <citation type="journal article" date="2022" name="G3 (Bethesda)">
        <title>Whole-genome sequence and methylome profiling of the almond [Prunus dulcis (Mill.) D.A. Webb] cultivar 'Nonpareil'.</title>
        <authorList>
            <person name="D'Amico-Willman K.M."/>
            <person name="Ouma W.Z."/>
            <person name="Meulia T."/>
            <person name="Sideli G.M."/>
            <person name="Gradziel T.M."/>
            <person name="Fresnedo-Ramirez J."/>
        </authorList>
    </citation>
    <scope>NUCLEOTIDE SEQUENCE [LARGE SCALE GENOMIC DNA]</scope>
    <source>
        <strain evidence="2">Clone GOH B32 T37-40</strain>
    </source>
</reference>
<evidence type="ECO:0000259" key="1">
    <source>
        <dbReference type="PROSITE" id="PS50994"/>
    </source>
</evidence>
<dbReference type="Pfam" id="PF17921">
    <property type="entry name" value="Integrase_H2C2"/>
    <property type="match status" value="1"/>
</dbReference>
<dbReference type="InterPro" id="IPR012337">
    <property type="entry name" value="RNaseH-like_sf"/>
</dbReference>
<dbReference type="Pfam" id="PF00665">
    <property type="entry name" value="rve"/>
    <property type="match status" value="1"/>
</dbReference>
<dbReference type="PANTHER" id="PTHR48475:SF2">
    <property type="entry name" value="RIBONUCLEASE H"/>
    <property type="match status" value="1"/>
</dbReference>
<dbReference type="Proteomes" id="UP001054821">
    <property type="component" value="Chromosome 2"/>
</dbReference>
<feature type="domain" description="Integrase catalytic" evidence="1">
    <location>
        <begin position="188"/>
        <end position="347"/>
    </location>
</feature>
<dbReference type="SUPFAM" id="SSF53098">
    <property type="entry name" value="Ribonuclease H-like"/>
    <property type="match status" value="1"/>
</dbReference>
<accession>A0AAD4WIA7</accession>
<dbReference type="Gene3D" id="1.10.340.70">
    <property type="match status" value="1"/>
</dbReference>
<dbReference type="InterPro" id="IPR036397">
    <property type="entry name" value="RNaseH_sf"/>
</dbReference>
<comment type="caution">
    <text evidence="2">The sequence shown here is derived from an EMBL/GenBank/DDBJ whole genome shotgun (WGS) entry which is preliminary data.</text>
</comment>
<dbReference type="EMBL" id="JAJFAZ020000002">
    <property type="protein sequence ID" value="KAI5342587.1"/>
    <property type="molecule type" value="Genomic_DNA"/>
</dbReference>
<dbReference type="PROSITE" id="PS50994">
    <property type="entry name" value="INTEGRASE"/>
    <property type="match status" value="1"/>
</dbReference>
<dbReference type="Gene3D" id="3.30.420.10">
    <property type="entry name" value="Ribonuclease H-like superfamily/Ribonuclease H"/>
    <property type="match status" value="1"/>
</dbReference>
<dbReference type="InterPro" id="IPR041588">
    <property type="entry name" value="Integrase_H2C2"/>
</dbReference>
<dbReference type="GO" id="GO:0003676">
    <property type="term" value="F:nucleic acid binding"/>
    <property type="evidence" value="ECO:0007669"/>
    <property type="project" value="InterPro"/>
</dbReference>
<evidence type="ECO:0000313" key="3">
    <source>
        <dbReference type="Proteomes" id="UP001054821"/>
    </source>
</evidence>
<organism evidence="2 3">
    <name type="scientific">Prunus dulcis</name>
    <name type="common">Almond</name>
    <name type="synonym">Amygdalus dulcis</name>
    <dbReference type="NCBI Taxonomy" id="3755"/>
    <lineage>
        <taxon>Eukaryota</taxon>
        <taxon>Viridiplantae</taxon>
        <taxon>Streptophyta</taxon>
        <taxon>Embryophyta</taxon>
        <taxon>Tracheophyta</taxon>
        <taxon>Spermatophyta</taxon>
        <taxon>Magnoliopsida</taxon>
        <taxon>eudicotyledons</taxon>
        <taxon>Gunneridae</taxon>
        <taxon>Pentapetalae</taxon>
        <taxon>rosids</taxon>
        <taxon>fabids</taxon>
        <taxon>Rosales</taxon>
        <taxon>Rosaceae</taxon>
        <taxon>Amygdaloideae</taxon>
        <taxon>Amygdaleae</taxon>
        <taxon>Prunus</taxon>
    </lineage>
</organism>
<dbReference type="PANTHER" id="PTHR48475">
    <property type="entry name" value="RIBONUCLEASE H"/>
    <property type="match status" value="1"/>
</dbReference>
<sequence length="481" mass="54447">MHAYLSIALQLLQSFRAYEIKQIPRGENSHADALARLTSAINDKVGRKVPVGILAQPSTVASETCTVRYKDTWMSHIYLYLTNGTLPEDKTQARKLRYRAVRYTVINDVLYKRGYTTPYLKCLTAEQGDYVLREIHNGVCGDHSGSRSLAYKAFRQGYFWPTMHQDANSLVKRCDKCQRFGNVLHIPAEPLPFAQWGLDLIGPMPQGKGQAKYAVVAVDYFTKWVEAEPLATITAAKIEDFVWTHVCCRFGIPYAIITDNGRQFDSELFRQFCTRLKINLFFASPAHPQSNGQVEAINKIVKKLLKRQLDKAKGAWPEKLPEALWAIRTSYRTSTGETPFSLAFDSEAVAINYSNYTIRVVDANLHKGNCSSVPYYSLSSYNFSYEDPYQVRQLRGKRRDKSHLDLSKPIIFLTCETPVNTPLYVDTAPCIGAVSSSTSNGQSYASVGRLSASDLREFCRIELTVMISSQRTKNFLHRHPQ</sequence>
<protein>
    <recommendedName>
        <fullName evidence="1">Integrase catalytic domain-containing protein</fullName>
    </recommendedName>
</protein>
<gene>
    <name evidence="2" type="ORF">L3X38_010462</name>
</gene>